<dbReference type="NCBIfam" id="TIGR00241">
    <property type="entry name" value="CoA_E_activ"/>
    <property type="match status" value="1"/>
</dbReference>
<keyword evidence="1" id="KW-0479">Metal-binding</keyword>
<organism evidence="4 5">
    <name type="scientific">Intestinibacter bartlettii</name>
    <dbReference type="NCBI Taxonomy" id="261299"/>
    <lineage>
        <taxon>Bacteria</taxon>
        <taxon>Bacillati</taxon>
        <taxon>Bacillota</taxon>
        <taxon>Clostridia</taxon>
        <taxon>Peptostreptococcales</taxon>
        <taxon>Peptostreptococcaceae</taxon>
        <taxon>Intestinibacter</taxon>
    </lineage>
</organism>
<evidence type="ECO:0000259" key="3">
    <source>
        <dbReference type="Pfam" id="PF01869"/>
    </source>
</evidence>
<comment type="caution">
    <text evidence="4">The sequence shown here is derived from an EMBL/GenBank/DDBJ whole genome shotgun (WGS) entry which is preliminary data.</text>
</comment>
<dbReference type="PANTHER" id="PTHR32329:SF2">
    <property type="entry name" value="BIFUNCTIONAL PROTEIN [INCLUDES 2-HYDROXYACYL-COA DEHYDRATASE (N-TER) AND ITS ACTIVATOR DOMAIN (C_TERM)"/>
    <property type="match status" value="1"/>
</dbReference>
<reference evidence="4 5" key="1">
    <citation type="submission" date="2021-06" db="EMBL/GenBank/DDBJ databases">
        <authorList>
            <person name="Sun Q."/>
            <person name="Li D."/>
        </authorList>
    </citation>
    <scope>NUCLEOTIDE SEQUENCE [LARGE SCALE GENOMIC DNA]</scope>
    <source>
        <strain evidence="4 5">N19</strain>
    </source>
</reference>
<keyword evidence="5" id="KW-1185">Reference proteome</keyword>
<dbReference type="RefSeq" id="WP_216568952.1">
    <property type="nucleotide sequence ID" value="NZ_JAHLOQ010000010.1"/>
</dbReference>
<dbReference type="Proteomes" id="UP001196301">
    <property type="component" value="Unassembled WGS sequence"/>
</dbReference>
<gene>
    <name evidence="4" type="ORF">KQI20_05120</name>
</gene>
<sequence>MYSIGIDAGSTYTKGVLFDGKNIIKKIIIPTGSSPKTTSRQVYENLIEDIDKSEIKRVVGTGYGRVSMDFIDKKVTEITCHAKGVFFLNQNIRTILDIGGQDIKVININESGNVESFLMNDKCAAGTGKFLEITSNKLDSDIASIDELARDAEPENISSMCTVFAESEIVSLLARDTPKEKIAAGIIKSISNKGISLLNKAQIVDDIAFTGGLAQIGELVKMLESDLNKRLC</sequence>
<dbReference type="EMBL" id="JAHLOQ010000010">
    <property type="protein sequence ID" value="MBU5335813.1"/>
    <property type="molecule type" value="Genomic_DNA"/>
</dbReference>
<dbReference type="PANTHER" id="PTHR32329">
    <property type="entry name" value="BIFUNCTIONAL PROTEIN [INCLUDES 2-HYDROXYACYL-COA DEHYDRATASE (N-TER) AND ITS ACTIVATOR DOMAIN (C_TERM)-RELATED"/>
    <property type="match status" value="1"/>
</dbReference>
<dbReference type="InterPro" id="IPR008275">
    <property type="entry name" value="CoA_E_activase_dom"/>
</dbReference>
<accession>A0ABS6DVF4</accession>
<dbReference type="InterPro" id="IPR002731">
    <property type="entry name" value="ATPase_BadF"/>
</dbReference>
<name>A0ABS6DVF4_9FIRM</name>
<evidence type="ECO:0000256" key="1">
    <source>
        <dbReference type="ARBA" id="ARBA00022723"/>
    </source>
</evidence>
<dbReference type="Pfam" id="PF01869">
    <property type="entry name" value="BcrAD_BadFG"/>
    <property type="match status" value="1"/>
</dbReference>
<dbReference type="InterPro" id="IPR051805">
    <property type="entry name" value="Dehydratase_Activator_Redct"/>
</dbReference>
<feature type="domain" description="ATPase BadF/BadG/BcrA/BcrD type" evidence="3">
    <location>
        <begin position="4"/>
        <end position="228"/>
    </location>
</feature>
<evidence type="ECO:0000256" key="2">
    <source>
        <dbReference type="ARBA" id="ARBA00023004"/>
    </source>
</evidence>
<evidence type="ECO:0000313" key="4">
    <source>
        <dbReference type="EMBL" id="MBU5335813.1"/>
    </source>
</evidence>
<dbReference type="CDD" id="cd24036">
    <property type="entry name" value="ASKHA_NBD_BcrAD_BadFG_HgdC_HadI"/>
    <property type="match status" value="1"/>
</dbReference>
<keyword evidence="2" id="KW-0408">Iron</keyword>
<evidence type="ECO:0000313" key="5">
    <source>
        <dbReference type="Proteomes" id="UP001196301"/>
    </source>
</evidence>
<protein>
    <submittedName>
        <fullName evidence="4">2-hydroxyglutaryl-CoA dehydratase</fullName>
    </submittedName>
</protein>
<proteinExistence type="predicted"/>